<sequence>MSSTSIIALLMIVLLAIVELLVERGLGVNAQDCDGNTPLHLAMSPFQREVAKYLVDSGADPEIKNWKGISPHKMVQEDIVNFLSHT</sequence>
<dbReference type="PANTHER" id="PTHR24171">
    <property type="entry name" value="ANKYRIN REPEAT DOMAIN-CONTAINING PROTEIN 39-RELATED"/>
    <property type="match status" value="1"/>
</dbReference>
<protein>
    <submittedName>
        <fullName evidence="3">Uncharacterized protein</fullName>
    </submittedName>
</protein>
<dbReference type="PROSITE" id="PS50088">
    <property type="entry name" value="ANK_REPEAT"/>
    <property type="match status" value="1"/>
</dbReference>
<dbReference type="InterPro" id="IPR002110">
    <property type="entry name" value="Ankyrin_rpt"/>
</dbReference>
<dbReference type="Gene3D" id="1.25.40.20">
    <property type="entry name" value="Ankyrin repeat-containing domain"/>
    <property type="match status" value="1"/>
</dbReference>
<keyword evidence="2" id="KW-0040">ANK repeat</keyword>
<proteinExistence type="predicted"/>
<name>A0A382KWV6_9ZZZZ</name>
<dbReference type="InterPro" id="IPR036770">
    <property type="entry name" value="Ankyrin_rpt-contain_sf"/>
</dbReference>
<dbReference type="PROSITE" id="PS50297">
    <property type="entry name" value="ANK_REP_REGION"/>
    <property type="match status" value="1"/>
</dbReference>
<reference evidence="3" key="1">
    <citation type="submission" date="2018-05" db="EMBL/GenBank/DDBJ databases">
        <authorList>
            <person name="Lanie J.A."/>
            <person name="Ng W.-L."/>
            <person name="Kazmierczak K.M."/>
            <person name="Andrzejewski T.M."/>
            <person name="Davidsen T.M."/>
            <person name="Wayne K.J."/>
            <person name="Tettelin H."/>
            <person name="Glass J.I."/>
            <person name="Rusch D."/>
            <person name="Podicherti R."/>
            <person name="Tsui H.-C.T."/>
            <person name="Winkler M.E."/>
        </authorList>
    </citation>
    <scope>NUCLEOTIDE SEQUENCE</scope>
</reference>
<evidence type="ECO:0000256" key="1">
    <source>
        <dbReference type="ARBA" id="ARBA00022737"/>
    </source>
</evidence>
<keyword evidence="1" id="KW-0677">Repeat</keyword>
<dbReference type="SMART" id="SM00248">
    <property type="entry name" value="ANK"/>
    <property type="match status" value="2"/>
</dbReference>
<gene>
    <name evidence="3" type="ORF">METZ01_LOCUS280456</name>
</gene>
<dbReference type="SUPFAM" id="SSF48403">
    <property type="entry name" value="Ankyrin repeat"/>
    <property type="match status" value="1"/>
</dbReference>
<accession>A0A382KWV6</accession>
<evidence type="ECO:0000256" key="2">
    <source>
        <dbReference type="ARBA" id="ARBA00023043"/>
    </source>
</evidence>
<dbReference type="Pfam" id="PF12796">
    <property type="entry name" value="Ank_2"/>
    <property type="match status" value="1"/>
</dbReference>
<evidence type="ECO:0000313" key="3">
    <source>
        <dbReference type="EMBL" id="SVC27602.1"/>
    </source>
</evidence>
<dbReference type="AlphaFoldDB" id="A0A382KWV6"/>
<dbReference type="EMBL" id="UINC01082647">
    <property type="protein sequence ID" value="SVC27602.1"/>
    <property type="molecule type" value="Genomic_DNA"/>
</dbReference>
<organism evidence="3">
    <name type="scientific">marine metagenome</name>
    <dbReference type="NCBI Taxonomy" id="408172"/>
    <lineage>
        <taxon>unclassified sequences</taxon>
        <taxon>metagenomes</taxon>
        <taxon>ecological metagenomes</taxon>
    </lineage>
</organism>